<dbReference type="Pfam" id="PF00829">
    <property type="entry name" value="Ribosomal_L21p"/>
    <property type="match status" value="1"/>
</dbReference>
<organism evidence="3">
    <name type="scientific">Phallusia mammillata</name>
    <dbReference type="NCBI Taxonomy" id="59560"/>
    <lineage>
        <taxon>Eukaryota</taxon>
        <taxon>Metazoa</taxon>
        <taxon>Chordata</taxon>
        <taxon>Tunicata</taxon>
        <taxon>Ascidiacea</taxon>
        <taxon>Phlebobranchia</taxon>
        <taxon>Ascidiidae</taxon>
        <taxon>Phallusia</taxon>
    </lineage>
</organism>
<dbReference type="GO" id="GO:0003735">
    <property type="term" value="F:structural constituent of ribosome"/>
    <property type="evidence" value="ECO:0007669"/>
    <property type="project" value="TreeGrafter"/>
</dbReference>
<keyword evidence="3" id="KW-0687">Ribonucleoprotein</keyword>
<name>A0A6F9DLV3_9ASCI</name>
<evidence type="ECO:0000313" key="3">
    <source>
        <dbReference type="EMBL" id="CAB3263966.1"/>
    </source>
</evidence>
<reference evidence="3" key="1">
    <citation type="submission" date="2020-04" db="EMBL/GenBank/DDBJ databases">
        <authorList>
            <person name="Neveu A P."/>
        </authorList>
    </citation>
    <scope>NUCLEOTIDE SEQUENCE</scope>
    <source>
        <tissue evidence="3">Whole embryo</tissue>
    </source>
</reference>
<dbReference type="InterPro" id="IPR036164">
    <property type="entry name" value="bL21-like_sf"/>
</dbReference>
<dbReference type="PANTHER" id="PTHR21349">
    <property type="entry name" value="50S RIBOSOMAL PROTEIN L21"/>
    <property type="match status" value="1"/>
</dbReference>
<dbReference type="EMBL" id="LR788104">
    <property type="protein sequence ID" value="CAB3263966.1"/>
    <property type="molecule type" value="mRNA"/>
</dbReference>
<dbReference type="SUPFAM" id="SSF141091">
    <property type="entry name" value="L21p-like"/>
    <property type="match status" value="1"/>
</dbReference>
<keyword evidence="3" id="KW-0689">Ribosomal protein</keyword>
<evidence type="ECO:0000256" key="2">
    <source>
        <dbReference type="ARBA" id="ARBA00044129"/>
    </source>
</evidence>
<dbReference type="InterPro" id="IPR028909">
    <property type="entry name" value="bL21-like"/>
</dbReference>
<evidence type="ECO:0000256" key="1">
    <source>
        <dbReference type="ARBA" id="ARBA00008563"/>
    </source>
</evidence>
<protein>
    <recommendedName>
        <fullName evidence="2">Large ribosomal subunit protein bL21m</fullName>
    </recommendedName>
</protein>
<comment type="similarity">
    <text evidence="1">Belongs to the bacterial ribosomal protein bL21 family.</text>
</comment>
<dbReference type="PANTHER" id="PTHR21349:SF0">
    <property type="entry name" value="LARGE RIBOSOMAL SUBUNIT PROTEIN BL21M"/>
    <property type="match status" value="1"/>
</dbReference>
<dbReference type="GO" id="GO:0005762">
    <property type="term" value="C:mitochondrial large ribosomal subunit"/>
    <property type="evidence" value="ECO:0007669"/>
    <property type="project" value="TreeGrafter"/>
</dbReference>
<sequence length="226" mass="25841">MISFSSQVMSTGTILRTFTSRMATSYARNQLLSRRIQLHDERTSTLKQKHVIHYPFASICREMSNKTESIPSFYDRYVFPEPPRLVSDEEHDTVIEKVNECMANHGRLFAVIQIASKQFKVTDHDLVRTTGYLDAEVGDRIRLEKILLVGGTDFTLVGRPIIRRSLVRVEATVVEKSPGVVKVIQRFIRTANFEKKKLYTPLHTVLRINSIEVNPQLDNCNESASS</sequence>
<proteinExistence type="evidence at transcript level"/>
<gene>
    <name evidence="3" type="primary">Mrpl21</name>
</gene>
<dbReference type="AlphaFoldDB" id="A0A6F9DLV3"/>
<accession>A0A6F9DLV3</accession>